<protein>
    <submittedName>
        <fullName evidence="1">Uncharacterized protein</fullName>
    </submittedName>
</protein>
<dbReference type="EMBL" id="SLXT01000003">
    <property type="protein sequence ID" value="TCP68492.1"/>
    <property type="molecule type" value="Genomic_DNA"/>
</dbReference>
<name>A0A4R2RVP8_9FIRM</name>
<proteinExistence type="predicted"/>
<organism evidence="1 2">
    <name type="scientific">Heliophilum fasciatum</name>
    <dbReference type="NCBI Taxonomy" id="35700"/>
    <lineage>
        <taxon>Bacteria</taxon>
        <taxon>Bacillati</taxon>
        <taxon>Bacillota</taxon>
        <taxon>Clostridia</taxon>
        <taxon>Eubacteriales</taxon>
        <taxon>Heliobacteriaceae</taxon>
        <taxon>Heliophilum</taxon>
    </lineage>
</organism>
<dbReference type="AlphaFoldDB" id="A0A4R2RVP8"/>
<comment type="caution">
    <text evidence="1">The sequence shown here is derived from an EMBL/GenBank/DDBJ whole genome shotgun (WGS) entry which is preliminary data.</text>
</comment>
<accession>A0A4R2RVP8</accession>
<dbReference type="Proteomes" id="UP000294813">
    <property type="component" value="Unassembled WGS sequence"/>
</dbReference>
<evidence type="ECO:0000313" key="1">
    <source>
        <dbReference type="EMBL" id="TCP68492.1"/>
    </source>
</evidence>
<evidence type="ECO:0000313" key="2">
    <source>
        <dbReference type="Proteomes" id="UP000294813"/>
    </source>
</evidence>
<sequence length="105" mass="12193">MIVEFHIQHIRKYWSHDVGLSLYMQKTREAVDSFPDTASILVDTTHPEFTYFCYICVLEGTTLGEILEKADAIRAKVGEKREQLLATYFAKRFVKLREPGLVRVI</sequence>
<gene>
    <name evidence="1" type="ORF">EDD73_103123</name>
</gene>
<keyword evidence="2" id="KW-1185">Reference proteome</keyword>
<reference evidence="1 2" key="1">
    <citation type="submission" date="2019-03" db="EMBL/GenBank/DDBJ databases">
        <title>Genomic Encyclopedia of Type Strains, Phase IV (KMG-IV): sequencing the most valuable type-strain genomes for metagenomic binning, comparative biology and taxonomic classification.</title>
        <authorList>
            <person name="Goeker M."/>
        </authorList>
    </citation>
    <scope>NUCLEOTIDE SEQUENCE [LARGE SCALE GENOMIC DNA]</scope>
    <source>
        <strain evidence="1 2">DSM 11170</strain>
    </source>
</reference>